<dbReference type="Gene3D" id="1.10.10.60">
    <property type="entry name" value="Homeodomain-like"/>
    <property type="match status" value="1"/>
</dbReference>
<reference evidence="6 7" key="1">
    <citation type="submission" date="2023-04" db="EMBL/GenBank/DDBJ databases">
        <title>Klugiella caeni sp. nov. isolated from the sludge of biochemical tank.</title>
        <authorList>
            <person name="Geng K."/>
        </authorList>
    </citation>
    <scope>NUCLEOTIDE SEQUENCE [LARGE SCALE GENOMIC DNA]</scope>
    <source>
        <strain evidence="6 7">YN-L-19</strain>
    </source>
</reference>
<dbReference type="PROSITE" id="PS50977">
    <property type="entry name" value="HTH_TETR_2"/>
    <property type="match status" value="1"/>
</dbReference>
<feature type="domain" description="HTH tetR-type" evidence="5">
    <location>
        <begin position="13"/>
        <end position="73"/>
    </location>
</feature>
<dbReference type="SUPFAM" id="SSF46689">
    <property type="entry name" value="Homeodomain-like"/>
    <property type="match status" value="1"/>
</dbReference>
<dbReference type="InterPro" id="IPR001647">
    <property type="entry name" value="HTH_TetR"/>
</dbReference>
<keyword evidence="3" id="KW-0804">Transcription</keyword>
<organism evidence="6 7">
    <name type="scientific">Ruicaihuangia caeni</name>
    <dbReference type="NCBI Taxonomy" id="3042517"/>
    <lineage>
        <taxon>Bacteria</taxon>
        <taxon>Bacillati</taxon>
        <taxon>Actinomycetota</taxon>
        <taxon>Actinomycetes</taxon>
        <taxon>Micrococcales</taxon>
        <taxon>Microbacteriaceae</taxon>
        <taxon>Ruicaihuangia</taxon>
    </lineage>
</organism>
<evidence type="ECO:0000256" key="2">
    <source>
        <dbReference type="ARBA" id="ARBA00023125"/>
    </source>
</evidence>
<evidence type="ECO:0000256" key="4">
    <source>
        <dbReference type="PROSITE-ProRule" id="PRU00335"/>
    </source>
</evidence>
<evidence type="ECO:0000256" key="1">
    <source>
        <dbReference type="ARBA" id="ARBA00023015"/>
    </source>
</evidence>
<evidence type="ECO:0000313" key="6">
    <source>
        <dbReference type="EMBL" id="MDI2097813.1"/>
    </source>
</evidence>
<keyword evidence="2 4" id="KW-0238">DNA-binding</keyword>
<dbReference type="Proteomes" id="UP001321506">
    <property type="component" value="Unassembled WGS sequence"/>
</dbReference>
<dbReference type="Gene3D" id="1.10.357.10">
    <property type="entry name" value="Tetracycline Repressor, domain 2"/>
    <property type="match status" value="1"/>
</dbReference>
<keyword evidence="1" id="KW-0805">Transcription regulation</keyword>
<name>A0AAW6T622_9MICO</name>
<accession>A0AAW6T622</accession>
<evidence type="ECO:0000259" key="5">
    <source>
        <dbReference type="PROSITE" id="PS50977"/>
    </source>
</evidence>
<dbReference type="InterPro" id="IPR023772">
    <property type="entry name" value="DNA-bd_HTH_TetR-type_CS"/>
</dbReference>
<dbReference type="PROSITE" id="PS01081">
    <property type="entry name" value="HTH_TETR_1"/>
    <property type="match status" value="1"/>
</dbReference>
<feature type="DNA-binding region" description="H-T-H motif" evidence="4">
    <location>
        <begin position="36"/>
        <end position="55"/>
    </location>
</feature>
<evidence type="ECO:0000256" key="3">
    <source>
        <dbReference type="ARBA" id="ARBA00023163"/>
    </source>
</evidence>
<dbReference type="AlphaFoldDB" id="A0AAW6T622"/>
<dbReference type="GO" id="GO:0003700">
    <property type="term" value="F:DNA-binding transcription factor activity"/>
    <property type="evidence" value="ECO:0007669"/>
    <property type="project" value="TreeGrafter"/>
</dbReference>
<dbReference type="RefSeq" id="WP_281487593.1">
    <property type="nucleotide sequence ID" value="NZ_CP159582.1"/>
</dbReference>
<dbReference type="InterPro" id="IPR050109">
    <property type="entry name" value="HTH-type_TetR-like_transc_reg"/>
</dbReference>
<keyword evidence="7" id="KW-1185">Reference proteome</keyword>
<dbReference type="PANTHER" id="PTHR30055:SF238">
    <property type="entry name" value="MYCOFACTOCIN BIOSYNTHESIS TRANSCRIPTIONAL REGULATOR MFTR-RELATED"/>
    <property type="match status" value="1"/>
</dbReference>
<gene>
    <name evidence="6" type="ORF">QF206_02375</name>
</gene>
<comment type="caution">
    <text evidence="6">The sequence shown here is derived from an EMBL/GenBank/DDBJ whole genome shotgun (WGS) entry which is preliminary data.</text>
</comment>
<dbReference type="PANTHER" id="PTHR30055">
    <property type="entry name" value="HTH-TYPE TRANSCRIPTIONAL REGULATOR RUTR"/>
    <property type="match status" value="1"/>
</dbReference>
<dbReference type="EMBL" id="JASATX010000001">
    <property type="protein sequence ID" value="MDI2097813.1"/>
    <property type="molecule type" value="Genomic_DNA"/>
</dbReference>
<proteinExistence type="predicted"/>
<dbReference type="PRINTS" id="PR00455">
    <property type="entry name" value="HTHTETR"/>
</dbReference>
<dbReference type="InterPro" id="IPR009057">
    <property type="entry name" value="Homeodomain-like_sf"/>
</dbReference>
<protein>
    <submittedName>
        <fullName evidence="6">Helix-turn-helix domain-containing protein</fullName>
    </submittedName>
</protein>
<evidence type="ECO:0000313" key="7">
    <source>
        <dbReference type="Proteomes" id="UP001321506"/>
    </source>
</evidence>
<dbReference type="GO" id="GO:0000976">
    <property type="term" value="F:transcription cis-regulatory region binding"/>
    <property type="evidence" value="ECO:0007669"/>
    <property type="project" value="TreeGrafter"/>
</dbReference>
<dbReference type="Pfam" id="PF00440">
    <property type="entry name" value="TetR_N"/>
    <property type="match status" value="1"/>
</dbReference>
<sequence length="219" mass="22928">MTERAANRGRPRAVSRGMLQEAAFELFLEQGYDRTTVDHIATRAGVSRATFFNYFGAKSDVFWVDVDDALDALADAFGQLPASAGSDPIAIASNALVSIAAEFGAARVPWVLTQYDAIGGAGELQASAMSRLSRFAGLLERFIERQGDRSASRPPVDRAAPPHSASFPIPRAAAYSLAGAVVAAAREWADAGTGRGGLQQYVHAAVGPLAAAFAASGSR</sequence>